<keyword evidence="4" id="KW-1185">Reference proteome</keyword>
<reference evidence="3" key="1">
    <citation type="submission" date="2021-02" db="EMBL/GenBank/DDBJ databases">
        <title>Phycicoccus sp. MQZ13P-5T, whole genome shotgun sequence.</title>
        <authorList>
            <person name="Tuo L."/>
        </authorList>
    </citation>
    <scope>NUCLEOTIDE SEQUENCE</scope>
    <source>
        <strain evidence="3">MQZ13P-5</strain>
    </source>
</reference>
<accession>A0ABS2CK62</accession>
<feature type="domain" description="UspA" evidence="2">
    <location>
        <begin position="151"/>
        <end position="286"/>
    </location>
</feature>
<dbReference type="InterPro" id="IPR006016">
    <property type="entry name" value="UspA"/>
</dbReference>
<comment type="caution">
    <text evidence="3">The sequence shown here is derived from an EMBL/GenBank/DDBJ whole genome shotgun (WGS) entry which is preliminary data.</text>
</comment>
<protein>
    <submittedName>
        <fullName evidence="3">Universal stress protein</fullName>
    </submittedName>
</protein>
<dbReference type="PANTHER" id="PTHR46268">
    <property type="entry name" value="STRESS RESPONSE PROTEIN NHAX"/>
    <property type="match status" value="1"/>
</dbReference>
<dbReference type="Gene3D" id="3.40.50.620">
    <property type="entry name" value="HUPs"/>
    <property type="match status" value="2"/>
</dbReference>
<sequence length="286" mass="28931">MSQPRVVVGVDGSPLSRAAVVQAAHVASTRGMTLHVLHAFAPDLPMLGFGELADRGAVTRHGEQLLRDAVAAAHAAHPDLTVTSALHDGYASRSLIASSHTAALVVVGVAGFGVLSRTSLGAVAMQVLTHARCPVLVVGHTSSGAPQPGGRVVVGVDGSTASLEALRAAVREAGVLGGSVDAVHAWQATGATDPTLAAASSWEEYVAGVERVVDDVVAALRPEHPDAKVEVHVVRDDPLHALVEAAEGAALVVVGSRGVGGFEGLHVGATALRLVGRSACPVLVTR</sequence>
<dbReference type="RefSeq" id="WP_204130684.1">
    <property type="nucleotide sequence ID" value="NZ_JAFDVD010000008.1"/>
</dbReference>
<name>A0ABS2CK62_9MICO</name>
<organism evidence="3 4">
    <name type="scientific">Phycicoccus sonneratiae</name>
    <dbReference type="NCBI Taxonomy" id="2807628"/>
    <lineage>
        <taxon>Bacteria</taxon>
        <taxon>Bacillati</taxon>
        <taxon>Actinomycetota</taxon>
        <taxon>Actinomycetes</taxon>
        <taxon>Micrococcales</taxon>
        <taxon>Intrasporangiaceae</taxon>
        <taxon>Phycicoccus</taxon>
    </lineage>
</organism>
<dbReference type="Proteomes" id="UP001430172">
    <property type="component" value="Unassembled WGS sequence"/>
</dbReference>
<evidence type="ECO:0000259" key="2">
    <source>
        <dbReference type="Pfam" id="PF00582"/>
    </source>
</evidence>
<proteinExistence type="inferred from homology"/>
<gene>
    <name evidence="3" type="ORF">JQN70_07385</name>
</gene>
<dbReference type="Pfam" id="PF00582">
    <property type="entry name" value="Usp"/>
    <property type="match status" value="2"/>
</dbReference>
<dbReference type="SUPFAM" id="SSF52402">
    <property type="entry name" value="Adenine nucleotide alpha hydrolases-like"/>
    <property type="match status" value="2"/>
</dbReference>
<comment type="similarity">
    <text evidence="1">Belongs to the universal stress protein A family.</text>
</comment>
<dbReference type="InterPro" id="IPR006015">
    <property type="entry name" value="Universal_stress_UspA"/>
</dbReference>
<evidence type="ECO:0000313" key="3">
    <source>
        <dbReference type="EMBL" id="MBM6400200.1"/>
    </source>
</evidence>
<feature type="domain" description="UspA" evidence="2">
    <location>
        <begin position="5"/>
        <end position="138"/>
    </location>
</feature>
<dbReference type="InterPro" id="IPR014729">
    <property type="entry name" value="Rossmann-like_a/b/a_fold"/>
</dbReference>
<dbReference type="PRINTS" id="PR01438">
    <property type="entry name" value="UNVRSLSTRESS"/>
</dbReference>
<evidence type="ECO:0000256" key="1">
    <source>
        <dbReference type="ARBA" id="ARBA00008791"/>
    </source>
</evidence>
<dbReference type="PANTHER" id="PTHR46268:SF6">
    <property type="entry name" value="UNIVERSAL STRESS PROTEIN UP12"/>
    <property type="match status" value="1"/>
</dbReference>
<dbReference type="EMBL" id="JAFDVD010000008">
    <property type="protein sequence ID" value="MBM6400200.1"/>
    <property type="molecule type" value="Genomic_DNA"/>
</dbReference>
<evidence type="ECO:0000313" key="4">
    <source>
        <dbReference type="Proteomes" id="UP001430172"/>
    </source>
</evidence>